<dbReference type="InParanoid" id="C1E429"/>
<evidence type="ECO:0000259" key="7">
    <source>
        <dbReference type="PROSITE" id="PS51805"/>
    </source>
</evidence>
<dbReference type="PROSITE" id="PS51805">
    <property type="entry name" value="EPHD"/>
    <property type="match status" value="2"/>
</dbReference>
<dbReference type="Proteomes" id="UP000002009">
    <property type="component" value="Chromosome 4"/>
</dbReference>
<gene>
    <name evidence="8" type="ORF">MICPUN_100066</name>
</gene>
<evidence type="ECO:0000313" key="8">
    <source>
        <dbReference type="EMBL" id="ACO63037.1"/>
    </source>
</evidence>
<proteinExistence type="predicted"/>
<dbReference type="EMBL" id="CP001325">
    <property type="protein sequence ID" value="ACO63037.1"/>
    <property type="molecule type" value="Genomic_DNA"/>
</dbReference>
<feature type="compositionally biased region" description="Polar residues" evidence="5">
    <location>
        <begin position="745"/>
        <end position="756"/>
    </location>
</feature>
<feature type="domain" description="PHD-type" evidence="6">
    <location>
        <begin position="909"/>
        <end position="959"/>
    </location>
</feature>
<evidence type="ECO:0000313" key="9">
    <source>
        <dbReference type="Proteomes" id="UP000002009"/>
    </source>
</evidence>
<evidence type="ECO:0000256" key="5">
    <source>
        <dbReference type="SAM" id="MobiDB-lite"/>
    </source>
</evidence>
<reference evidence="8 9" key="1">
    <citation type="journal article" date="2009" name="Science">
        <title>Green evolution and dynamic adaptations revealed by genomes of the marine picoeukaryotes Micromonas.</title>
        <authorList>
            <person name="Worden A.Z."/>
            <person name="Lee J.H."/>
            <person name="Mock T."/>
            <person name="Rouze P."/>
            <person name="Simmons M.P."/>
            <person name="Aerts A.L."/>
            <person name="Allen A.E."/>
            <person name="Cuvelier M.L."/>
            <person name="Derelle E."/>
            <person name="Everett M.V."/>
            <person name="Foulon E."/>
            <person name="Grimwood J."/>
            <person name="Gundlach H."/>
            <person name="Henrissat B."/>
            <person name="Napoli C."/>
            <person name="McDonald S.M."/>
            <person name="Parker M.S."/>
            <person name="Rombauts S."/>
            <person name="Salamov A."/>
            <person name="Von Dassow P."/>
            <person name="Badger J.H."/>
            <person name="Coutinho P.M."/>
            <person name="Demir E."/>
            <person name="Dubchak I."/>
            <person name="Gentemann C."/>
            <person name="Eikrem W."/>
            <person name="Gready J.E."/>
            <person name="John U."/>
            <person name="Lanier W."/>
            <person name="Lindquist E.A."/>
            <person name="Lucas S."/>
            <person name="Mayer K.F."/>
            <person name="Moreau H."/>
            <person name="Not F."/>
            <person name="Otillar R."/>
            <person name="Panaud O."/>
            <person name="Pangilinan J."/>
            <person name="Paulsen I."/>
            <person name="Piegu B."/>
            <person name="Poliakov A."/>
            <person name="Robbens S."/>
            <person name="Schmutz J."/>
            <person name="Toulza E."/>
            <person name="Wyss T."/>
            <person name="Zelensky A."/>
            <person name="Zhou K."/>
            <person name="Armbrust E.V."/>
            <person name="Bhattacharya D."/>
            <person name="Goodenough U.W."/>
            <person name="Van de Peer Y."/>
            <person name="Grigoriev I.V."/>
        </authorList>
    </citation>
    <scope>NUCLEOTIDE SEQUENCE [LARGE SCALE GENOMIC DNA]</scope>
    <source>
        <strain evidence="9">RCC299 / NOUM17</strain>
    </source>
</reference>
<feature type="region of interest" description="Disordered" evidence="5">
    <location>
        <begin position="743"/>
        <end position="764"/>
    </location>
</feature>
<dbReference type="GO" id="GO:0006357">
    <property type="term" value="P:regulation of transcription by RNA polymerase II"/>
    <property type="evidence" value="ECO:0007669"/>
    <property type="project" value="TreeGrafter"/>
</dbReference>
<feature type="region of interest" description="Disordered" evidence="5">
    <location>
        <begin position="1008"/>
        <end position="1057"/>
    </location>
</feature>
<keyword evidence="2 4" id="KW-0863">Zinc-finger</keyword>
<feature type="compositionally biased region" description="Basic and acidic residues" evidence="5">
    <location>
        <begin position="695"/>
        <end position="710"/>
    </location>
</feature>
<evidence type="ECO:0000256" key="2">
    <source>
        <dbReference type="ARBA" id="ARBA00022771"/>
    </source>
</evidence>
<dbReference type="CDD" id="cd15571">
    <property type="entry name" value="ePHD"/>
    <property type="match status" value="1"/>
</dbReference>
<dbReference type="eggNOG" id="KOG0954">
    <property type="taxonomic scope" value="Eukaryota"/>
</dbReference>
<dbReference type="PROSITE" id="PS50016">
    <property type="entry name" value="ZF_PHD_2"/>
    <property type="match status" value="2"/>
</dbReference>
<dbReference type="OMA" id="FCERCEM"/>
<dbReference type="OrthoDB" id="20839at2759"/>
<feature type="compositionally biased region" description="Basic and acidic residues" evidence="5">
    <location>
        <begin position="642"/>
        <end position="651"/>
    </location>
</feature>
<feature type="compositionally biased region" description="Basic residues" evidence="5">
    <location>
        <begin position="179"/>
        <end position="188"/>
    </location>
</feature>
<feature type="compositionally biased region" description="Acidic residues" evidence="5">
    <location>
        <begin position="399"/>
        <end position="409"/>
    </location>
</feature>
<dbReference type="eggNOG" id="KOG0955">
    <property type="taxonomic scope" value="Eukaryota"/>
</dbReference>
<dbReference type="InterPro" id="IPR001965">
    <property type="entry name" value="Znf_PHD"/>
</dbReference>
<dbReference type="FunCoup" id="C1E429">
    <property type="interactions" value="153"/>
</dbReference>
<feature type="region of interest" description="Disordered" evidence="5">
    <location>
        <begin position="162"/>
        <end position="194"/>
    </location>
</feature>
<keyword evidence="1" id="KW-0479">Metal-binding</keyword>
<dbReference type="PANTHER" id="PTHR13793:SF107">
    <property type="entry name" value="BROMODOMAIN-CONTAINING PROTEIN HOMOLOG"/>
    <property type="match status" value="1"/>
</dbReference>
<feature type="region of interest" description="Disordered" evidence="5">
    <location>
        <begin position="1230"/>
        <end position="1278"/>
    </location>
</feature>
<dbReference type="SUPFAM" id="SSF57903">
    <property type="entry name" value="FYVE/PHD zinc finger"/>
    <property type="match status" value="2"/>
</dbReference>
<feature type="region of interest" description="Disordered" evidence="5">
    <location>
        <begin position="391"/>
        <end position="508"/>
    </location>
</feature>
<dbReference type="RefSeq" id="XP_002501779.1">
    <property type="nucleotide sequence ID" value="XM_002501733.1"/>
</dbReference>
<dbReference type="InterPro" id="IPR019786">
    <property type="entry name" value="Zinc_finger_PHD-type_CS"/>
</dbReference>
<dbReference type="InterPro" id="IPR013083">
    <property type="entry name" value="Znf_RING/FYVE/PHD"/>
</dbReference>
<protein>
    <submittedName>
        <fullName evidence="8">Set domain protein</fullName>
    </submittedName>
</protein>
<evidence type="ECO:0000256" key="1">
    <source>
        <dbReference type="ARBA" id="ARBA00022723"/>
    </source>
</evidence>
<name>C1E429_MICCC</name>
<dbReference type="InterPro" id="IPR019787">
    <property type="entry name" value="Znf_PHD-finger"/>
</dbReference>
<dbReference type="STRING" id="296587.C1E429"/>
<evidence type="ECO:0000259" key="6">
    <source>
        <dbReference type="PROSITE" id="PS50016"/>
    </source>
</evidence>
<feature type="domain" description="PHD-type" evidence="7">
    <location>
        <begin position="268"/>
        <end position="384"/>
    </location>
</feature>
<organism evidence="8 9">
    <name type="scientific">Micromonas commoda (strain RCC299 / NOUM17 / CCMP2709)</name>
    <name type="common">Picoplanktonic green alga</name>
    <dbReference type="NCBI Taxonomy" id="296587"/>
    <lineage>
        <taxon>Eukaryota</taxon>
        <taxon>Viridiplantae</taxon>
        <taxon>Chlorophyta</taxon>
        <taxon>Mamiellophyceae</taxon>
        <taxon>Mamiellales</taxon>
        <taxon>Mamiellaceae</taxon>
        <taxon>Micromonas</taxon>
    </lineage>
</organism>
<feature type="domain" description="PHD-type" evidence="6">
    <location>
        <begin position="210"/>
        <end position="260"/>
    </location>
</feature>
<evidence type="ECO:0000256" key="3">
    <source>
        <dbReference type="ARBA" id="ARBA00022833"/>
    </source>
</evidence>
<dbReference type="GeneID" id="8242686"/>
<dbReference type="Pfam" id="PF13831">
    <property type="entry name" value="PHD_2"/>
    <property type="match status" value="2"/>
</dbReference>
<evidence type="ECO:0000256" key="4">
    <source>
        <dbReference type="PROSITE-ProRule" id="PRU00146"/>
    </source>
</evidence>
<accession>C1E429</accession>
<dbReference type="GO" id="GO:0008270">
    <property type="term" value="F:zinc ion binding"/>
    <property type="evidence" value="ECO:0007669"/>
    <property type="project" value="UniProtKB-KW"/>
</dbReference>
<dbReference type="Pfam" id="PF13832">
    <property type="entry name" value="zf-HC5HC2H_2"/>
    <property type="match status" value="1"/>
</dbReference>
<dbReference type="KEGG" id="mis:MICPUN_100066"/>
<dbReference type="Gene3D" id="3.30.40.10">
    <property type="entry name" value="Zinc/RING finger domain, C3HC4 (zinc finger)"/>
    <property type="match status" value="4"/>
</dbReference>
<feature type="compositionally biased region" description="Low complexity" evidence="5">
    <location>
        <begin position="1046"/>
        <end position="1055"/>
    </location>
</feature>
<dbReference type="PROSITE" id="PS01359">
    <property type="entry name" value="ZF_PHD_1"/>
    <property type="match status" value="2"/>
</dbReference>
<feature type="region of interest" description="Disordered" evidence="5">
    <location>
        <begin position="684"/>
        <end position="718"/>
    </location>
</feature>
<dbReference type="SMART" id="SM00249">
    <property type="entry name" value="PHD"/>
    <property type="match status" value="4"/>
</dbReference>
<dbReference type="Pfam" id="PF13771">
    <property type="entry name" value="zf-HC5HC2H"/>
    <property type="match status" value="1"/>
</dbReference>
<dbReference type="InterPro" id="IPR034732">
    <property type="entry name" value="EPHD"/>
</dbReference>
<feature type="domain" description="PHD-type" evidence="7">
    <location>
        <begin position="1105"/>
        <end position="1222"/>
    </location>
</feature>
<keyword evidence="3" id="KW-0862">Zinc</keyword>
<dbReference type="CDD" id="cd15492">
    <property type="entry name" value="PHD_BRPF_JADE_like"/>
    <property type="match status" value="2"/>
</dbReference>
<feature type="compositionally biased region" description="Acidic residues" evidence="5">
    <location>
        <begin position="486"/>
        <end position="496"/>
    </location>
</feature>
<feature type="compositionally biased region" description="Low complexity" evidence="5">
    <location>
        <begin position="1017"/>
        <end position="1034"/>
    </location>
</feature>
<sequence length="1368" mass="148370">MSPADAATGGAVSGEVEKLTAKTRELQSALLSDLGGNRFECFRAPTTLTDAYTEAQAFQAALADDPDGKKKRRMMEEEAERTKKWAMPPGESLIDENHAPFLAYNEEYFRHITAEDVAAFVPEGPTKLEDDPDFRIPALGRYYVLEWEDEDAQEAERRRLYEEELRRNPPPPPPPEPKPKKKSHKKKATRPDDKLQVQVVSPMENPDEKAECCHVCWDGESYEDNPILFCETCDVAVHKGCYGIVRIPTGDWNCKACVFKKKNPSKRAPQCCLCPTPGGALKPTGNGKWCHLFCSQWMPETFIDDIKTMEPVMGIGDIDKERNALTCSVCKKRGCGPCIQCVFGHCAVAYHPICAFNAGDHTMQIKTRIGEEGCQYLSYCVKHSKVIGASASGKKREEDSVEEDGDDGETSERETEITDSDVDISESVSMSKKRGRGRPTKAELEARKRASVGTPAATGRSTRGKPSPPLEFSRTFTKVTERDQALEDADHDEEGAEKENANAAGIASIDAMERAKEREREREKQLHEVADAEIKSLLMNDVTLSKRTIAEVAKSAGVVGGTRVLEAWIASDAKESATEHQPVVQAIRAWLRKESLQAMSPKKPIADGGEDGQSNGAVLMDVEEGAGAVGLGRSALMGVTKEGEEGVKAEDDPAMALVGHPDGPEHDPPVDIQHLSEHTIQVLAMPPPGMPEEPESARQDDDTSKTEKKPGPGRPPKCPVCVVHKKGICGTVSAPLKCHRRNKQAAAQVTPDSPSATWEEGEEPDSMEEELAKLDRATDLLGLAPDDEVVGELLQAQAALARTLWITRTLAAKALTNAKAAAADEAADRQEKIEWVEETEKYEERWRGGRWREEYLRKRGLPSADLQGAFGAMSGTISPGGTTQLSPGGTRHQLAELVDPLVETGAMEDALCAVCGGGDSEEPNEIIFCERCEVAVHQDCYGVDEVPEDDWLCWPCHVAEENEKARGMPPSRPPRWLREAGDGSLYDPRPACVLCPVKRGALRAVIEPAPPPKHSAPRSTAATVSAAAAPATPSKDGGYGDSTLVDGPAAAGGDAEPTRQTAVNIEARTESGAADEENCNKILPNSPAAVRRAALVGYDVHPGKDPHTVCPPVGAPVKKESDEGAVRWAHVVCAQCVPGIDFASAPEPGVASAVVRGLDRVPRSAFEADCIVCRRSEGAVVQCTAPGCTLNFHPLCARRNGWLLSEAEFQNSKRHAFCGRHSMAERRRLEAGGDPRAVGGGGRGRGRPPLSGRGGRGGRGPKAGGSKRRPPPTRDEMELLKRSRYGLEKLRILCERVLRREKLKRSELELQTELWSMQMAGLDDGGGATTEISPPPSPSRLRAWMTPRMADSLNATLPLGYAYQPESP</sequence>
<feature type="compositionally biased region" description="Gly residues" evidence="5">
    <location>
        <begin position="1252"/>
        <end position="1263"/>
    </location>
</feature>
<feature type="region of interest" description="Disordered" evidence="5">
    <location>
        <begin position="642"/>
        <end position="668"/>
    </location>
</feature>
<dbReference type="InterPro" id="IPR011011">
    <property type="entry name" value="Znf_FYVE_PHD"/>
</dbReference>
<dbReference type="PANTHER" id="PTHR13793">
    <property type="entry name" value="PHD FINGER PROTEINS"/>
    <property type="match status" value="1"/>
</dbReference>
<keyword evidence="9" id="KW-1185">Reference proteome</keyword>
<dbReference type="InterPro" id="IPR050701">
    <property type="entry name" value="Histone_Mod_Regulator"/>
</dbReference>